<accession>A0AA41U113</accession>
<comment type="caution">
    <text evidence="1">The sequence shown here is derived from an EMBL/GenBank/DDBJ whole genome shotgun (WGS) entry which is preliminary data.</text>
</comment>
<dbReference type="AlphaFoldDB" id="A0AA41U113"/>
<keyword evidence="2" id="KW-1185">Reference proteome</keyword>
<sequence>MTSGRGIVLTRDEDDSLLAECAEIDGLFAPDREPDPRPRVTLLGCSAAGAIRRALGSDTARHSLMAVYPGRSGAAADAEWFEDVRLVGDVPCARDLSLRDMTFDYEETSGRYPAEMWGVTSSSRIPQVFVDEGKAAVAGFRDVAWLQPYLEPPERTITLVGCVPQGALATAIRVTSRRRRQLGLVYFEFRDTAGTDAFAFGAGVEVLGARPTRLAGDGPPEGRRGGRRDGLVDVDLRVLWDALPRAAVRPVWDSWLTGPPETSGTWIPYDARGRQAWLDFAGHRRREEDCTGPPRGTVVELDGTHLTDTAAFFCAFGEAVRGPGGCVTPYFGSLHEYVREPFTLVWSRADVARQAWAADDPSVFGRLLDDAARAGIDVVLR</sequence>
<dbReference type="RefSeq" id="WP_235049706.1">
    <property type="nucleotide sequence ID" value="NZ_JAKFHA010000001.1"/>
</dbReference>
<name>A0AA41U113_9ACTN</name>
<dbReference type="Proteomes" id="UP001165378">
    <property type="component" value="Unassembled WGS sequence"/>
</dbReference>
<evidence type="ECO:0008006" key="3">
    <source>
        <dbReference type="Google" id="ProtNLM"/>
    </source>
</evidence>
<evidence type="ECO:0000313" key="2">
    <source>
        <dbReference type="Proteomes" id="UP001165378"/>
    </source>
</evidence>
<gene>
    <name evidence="1" type="ORF">LZ495_00330</name>
</gene>
<reference evidence="1" key="1">
    <citation type="submission" date="2022-01" db="EMBL/GenBank/DDBJ databases">
        <title>Genome-Based Taxonomic Classification of the Phylum Actinobacteria.</title>
        <authorList>
            <person name="Gao Y."/>
        </authorList>
    </citation>
    <scope>NUCLEOTIDE SEQUENCE</scope>
    <source>
        <strain evidence="1">KLBMP 8922</strain>
    </source>
</reference>
<dbReference type="EMBL" id="JAKFHA010000001">
    <property type="protein sequence ID" value="MCF2525674.1"/>
    <property type="molecule type" value="Genomic_DNA"/>
</dbReference>
<proteinExistence type="predicted"/>
<protein>
    <recommendedName>
        <fullName evidence="3">Barstar (barnase inhibitor) domain-containing protein</fullName>
    </recommendedName>
</protein>
<evidence type="ECO:0000313" key="1">
    <source>
        <dbReference type="EMBL" id="MCF2525674.1"/>
    </source>
</evidence>
<organism evidence="1 2">
    <name type="scientific">Yinghuangia soli</name>
    <dbReference type="NCBI Taxonomy" id="2908204"/>
    <lineage>
        <taxon>Bacteria</taxon>
        <taxon>Bacillati</taxon>
        <taxon>Actinomycetota</taxon>
        <taxon>Actinomycetes</taxon>
        <taxon>Kitasatosporales</taxon>
        <taxon>Streptomycetaceae</taxon>
        <taxon>Yinghuangia</taxon>
    </lineage>
</organism>